<feature type="domain" description="Zona occludens toxin N-terminal" evidence="1">
    <location>
        <begin position="1"/>
        <end position="146"/>
    </location>
</feature>
<dbReference type="InterPro" id="IPR027417">
    <property type="entry name" value="P-loop_NTPase"/>
</dbReference>
<dbReference type="Pfam" id="PF05707">
    <property type="entry name" value="Zot"/>
    <property type="match status" value="1"/>
</dbReference>
<sequence>MITIILGNVGSGKTALAVREMAMNLNDRKTYSNIQTKLPNQINISPDMIIHKEIKDYKVNKKTGESEPVYEFNLNVKFWKSIKEPINIILDEAHTILNSRRSSTKTNIIVTDWLSLIRRVLGSTDAGFGELTFITQLIGRIDLIARDMATNIIYCICHFAKTCENCGATWRENSEMPEGFIICPICHTNKIQKHSHRIEVWHFPNMKMYVAWHEFGQKTYYKRYYVNDIETYFPLYNTLQWDNMFSNFY</sequence>
<protein>
    <recommendedName>
        <fullName evidence="1">Zona occludens toxin N-terminal domain-containing protein</fullName>
    </recommendedName>
</protein>
<name>A0A0F9EKY1_9ZZZZ</name>
<evidence type="ECO:0000313" key="2">
    <source>
        <dbReference type="EMBL" id="KKL45555.1"/>
    </source>
</evidence>
<proteinExistence type="predicted"/>
<dbReference type="Gene3D" id="3.40.50.300">
    <property type="entry name" value="P-loop containing nucleotide triphosphate hydrolases"/>
    <property type="match status" value="1"/>
</dbReference>
<dbReference type="EMBL" id="LAZR01034344">
    <property type="protein sequence ID" value="KKL45555.1"/>
    <property type="molecule type" value="Genomic_DNA"/>
</dbReference>
<reference evidence="2" key="1">
    <citation type="journal article" date="2015" name="Nature">
        <title>Complex archaea that bridge the gap between prokaryotes and eukaryotes.</title>
        <authorList>
            <person name="Spang A."/>
            <person name="Saw J.H."/>
            <person name="Jorgensen S.L."/>
            <person name="Zaremba-Niedzwiedzka K."/>
            <person name="Martijn J."/>
            <person name="Lind A.E."/>
            <person name="van Eijk R."/>
            <person name="Schleper C."/>
            <person name="Guy L."/>
            <person name="Ettema T.J."/>
        </authorList>
    </citation>
    <scope>NUCLEOTIDE SEQUENCE</scope>
</reference>
<gene>
    <name evidence="2" type="ORF">LCGC14_2354440</name>
</gene>
<organism evidence="2">
    <name type="scientific">marine sediment metagenome</name>
    <dbReference type="NCBI Taxonomy" id="412755"/>
    <lineage>
        <taxon>unclassified sequences</taxon>
        <taxon>metagenomes</taxon>
        <taxon>ecological metagenomes</taxon>
    </lineage>
</organism>
<dbReference type="AlphaFoldDB" id="A0A0F9EKY1"/>
<dbReference type="InterPro" id="IPR008900">
    <property type="entry name" value="Zot_N"/>
</dbReference>
<evidence type="ECO:0000259" key="1">
    <source>
        <dbReference type="Pfam" id="PF05707"/>
    </source>
</evidence>
<accession>A0A0F9EKY1</accession>
<comment type="caution">
    <text evidence="2">The sequence shown here is derived from an EMBL/GenBank/DDBJ whole genome shotgun (WGS) entry which is preliminary data.</text>
</comment>
<dbReference type="SUPFAM" id="SSF52540">
    <property type="entry name" value="P-loop containing nucleoside triphosphate hydrolases"/>
    <property type="match status" value="1"/>
</dbReference>